<dbReference type="Pfam" id="PF00188">
    <property type="entry name" value="CAP"/>
    <property type="match status" value="1"/>
</dbReference>
<dbReference type="InterPro" id="IPR014044">
    <property type="entry name" value="CAP_dom"/>
</dbReference>
<dbReference type="SMART" id="SM00254">
    <property type="entry name" value="ShKT"/>
    <property type="match status" value="2"/>
</dbReference>
<keyword evidence="4" id="KW-1185">Reference proteome</keyword>
<dbReference type="GeneID" id="109476036"/>
<sequence length="283" mass="31654">MKIVGWILLLALTLPLSAVSESLSDIVNDPLPWDVEKWKYSSKDFKEIMKKPEVPSAGCSNIAADCRCNFLALLGRCESQTYHVWMKEQCAASCGHCVGESIGSQCQDKYKGGCKKWAGRGLHLRLQFQYFMACKCPTACGICMEATPEPTTTELATTDVTPVTTPKVIDEEDCLRLHNEKRSHHGAAPLTWCQKCADFAKELVEMMQDGDKPLLHSSKKDRIWLVGGKLVLHGENLQYEYPQVDCAIALESWYGEIDLYDPRHPVKSLGQAGHFTQVRDVKS</sequence>
<dbReference type="KEGG" id="bbel:109476036"/>
<evidence type="ECO:0000313" key="5">
    <source>
        <dbReference type="RefSeq" id="XP_019632458.1"/>
    </source>
</evidence>
<dbReference type="RefSeq" id="XP_019632458.1">
    <property type="nucleotide sequence ID" value="XM_019776899.1"/>
</dbReference>
<evidence type="ECO:0000259" key="3">
    <source>
        <dbReference type="PROSITE" id="PS51670"/>
    </source>
</evidence>
<dbReference type="InterPro" id="IPR003582">
    <property type="entry name" value="ShKT_dom"/>
</dbReference>
<evidence type="ECO:0000313" key="4">
    <source>
        <dbReference type="Proteomes" id="UP000515135"/>
    </source>
</evidence>
<feature type="domain" description="ShKT" evidence="3">
    <location>
        <begin position="106"/>
        <end position="143"/>
    </location>
</feature>
<proteinExistence type="predicted"/>
<comment type="caution">
    <text evidence="1">Lacks conserved residue(s) required for the propagation of feature annotation.</text>
</comment>
<dbReference type="AlphaFoldDB" id="A0A6P4Z724"/>
<reference evidence="5" key="1">
    <citation type="submission" date="2025-08" db="UniProtKB">
        <authorList>
            <consortium name="RefSeq"/>
        </authorList>
    </citation>
    <scope>IDENTIFICATION</scope>
    <source>
        <tissue evidence="5">Gonad</tissue>
    </source>
</reference>
<protein>
    <submittedName>
        <fullName evidence="5">Uncharacterized protein LOC109476036</fullName>
    </submittedName>
</protein>
<feature type="signal peptide" evidence="2">
    <location>
        <begin position="1"/>
        <end position="18"/>
    </location>
</feature>
<feature type="domain" description="ShKT" evidence="3">
    <location>
        <begin position="59"/>
        <end position="97"/>
    </location>
</feature>
<name>A0A6P4Z724_BRABE</name>
<dbReference type="Pfam" id="PF01549">
    <property type="entry name" value="ShK"/>
    <property type="match status" value="2"/>
</dbReference>
<evidence type="ECO:0000256" key="2">
    <source>
        <dbReference type="SAM" id="SignalP"/>
    </source>
</evidence>
<dbReference type="PROSITE" id="PS51670">
    <property type="entry name" value="SHKT"/>
    <property type="match status" value="2"/>
</dbReference>
<dbReference type="Proteomes" id="UP000515135">
    <property type="component" value="Unplaced"/>
</dbReference>
<dbReference type="InterPro" id="IPR035940">
    <property type="entry name" value="CAP_sf"/>
</dbReference>
<evidence type="ECO:0000256" key="1">
    <source>
        <dbReference type="PROSITE-ProRule" id="PRU01005"/>
    </source>
</evidence>
<dbReference type="OrthoDB" id="10397895at2759"/>
<keyword evidence="2" id="KW-0732">Signal</keyword>
<feature type="chain" id="PRO_5027776917" evidence="2">
    <location>
        <begin position="19"/>
        <end position="283"/>
    </location>
</feature>
<dbReference type="Gene3D" id="3.40.33.10">
    <property type="entry name" value="CAP"/>
    <property type="match status" value="1"/>
</dbReference>
<dbReference type="SUPFAM" id="SSF55797">
    <property type="entry name" value="PR-1-like"/>
    <property type="match status" value="1"/>
</dbReference>
<organism evidence="4 5">
    <name type="scientific">Branchiostoma belcheri</name>
    <name type="common">Amphioxus</name>
    <dbReference type="NCBI Taxonomy" id="7741"/>
    <lineage>
        <taxon>Eukaryota</taxon>
        <taxon>Metazoa</taxon>
        <taxon>Chordata</taxon>
        <taxon>Cephalochordata</taxon>
        <taxon>Leptocardii</taxon>
        <taxon>Amphioxiformes</taxon>
        <taxon>Branchiostomatidae</taxon>
        <taxon>Branchiostoma</taxon>
    </lineage>
</organism>
<accession>A0A6P4Z724</accession>
<gene>
    <name evidence="5" type="primary">LOC109476036</name>
</gene>